<evidence type="ECO:0000259" key="1">
    <source>
        <dbReference type="Pfam" id="PF18050"/>
    </source>
</evidence>
<accession>A0A1N7QYA5</accession>
<name>A0A1N7QYA5_9FLAO</name>
<reference evidence="2 3" key="1">
    <citation type="submission" date="2017-01" db="EMBL/GenBank/DDBJ databases">
        <authorList>
            <person name="Mah S.A."/>
            <person name="Swanson W.J."/>
            <person name="Moy G.W."/>
            <person name="Vacquier V.D."/>
        </authorList>
    </citation>
    <scope>NUCLEOTIDE SEQUENCE [LARGE SCALE GENOMIC DNA]</scope>
    <source>
        <strain evidence="2 3">DSM 18014</strain>
    </source>
</reference>
<dbReference type="RefSeq" id="WP_076396621.1">
    <property type="nucleotide sequence ID" value="NZ_FTOV01000023.1"/>
</dbReference>
<evidence type="ECO:0000313" key="2">
    <source>
        <dbReference type="EMBL" id="SIT27836.1"/>
    </source>
</evidence>
<dbReference type="AlphaFoldDB" id="A0A1N7QYA5"/>
<dbReference type="OrthoDB" id="9801466at2"/>
<dbReference type="Proteomes" id="UP000185781">
    <property type="component" value="Unassembled WGS sequence"/>
</dbReference>
<dbReference type="Gene3D" id="2.40.100.20">
    <property type="match status" value="1"/>
</dbReference>
<feature type="domain" description="Cyclophilin-like" evidence="1">
    <location>
        <begin position="5"/>
        <end position="113"/>
    </location>
</feature>
<sequence>MNLKITINSKVFKVNLKDSATAKAFKELLPLTLDMKELNSNEKYAELSESLPVNASIPGKIQNGDLMLYGSNVVVLFYKTFSTSYAYTKIGNVDHADDLADALGSDNVLVKFESDSPYETVYNEK</sequence>
<dbReference type="InterPro" id="IPR029000">
    <property type="entry name" value="Cyclophilin-like_dom_sf"/>
</dbReference>
<dbReference type="EMBL" id="FTOV01000023">
    <property type="protein sequence ID" value="SIT27836.1"/>
    <property type="molecule type" value="Genomic_DNA"/>
</dbReference>
<protein>
    <submittedName>
        <fullName evidence="2">Cyclophilin-like</fullName>
    </submittedName>
</protein>
<dbReference type="SUPFAM" id="SSF50891">
    <property type="entry name" value="Cyclophilin-like"/>
    <property type="match status" value="1"/>
</dbReference>
<proteinExistence type="predicted"/>
<gene>
    <name evidence="2" type="ORF">SAMN05421785_1239</name>
</gene>
<dbReference type="InterPro" id="IPR041183">
    <property type="entry name" value="Cyclophilin-like"/>
</dbReference>
<organism evidence="2 3">
    <name type="scientific">Chryseobacterium gambrini</name>
    <dbReference type="NCBI Taxonomy" id="373672"/>
    <lineage>
        <taxon>Bacteria</taxon>
        <taxon>Pseudomonadati</taxon>
        <taxon>Bacteroidota</taxon>
        <taxon>Flavobacteriia</taxon>
        <taxon>Flavobacteriales</taxon>
        <taxon>Weeksellaceae</taxon>
        <taxon>Chryseobacterium group</taxon>
        <taxon>Chryseobacterium</taxon>
    </lineage>
</organism>
<dbReference type="STRING" id="373672.SAMN05421785_1239"/>
<dbReference type="Pfam" id="PF18050">
    <property type="entry name" value="Cyclophil_like2"/>
    <property type="match status" value="1"/>
</dbReference>
<evidence type="ECO:0000313" key="3">
    <source>
        <dbReference type="Proteomes" id="UP000185781"/>
    </source>
</evidence>